<protein>
    <submittedName>
        <fullName evidence="1">Glucosylglycerol 3-phosphatase</fullName>
        <ecNumber evidence="1">3.1.3.69</ecNumber>
    </submittedName>
</protein>
<keyword evidence="2" id="KW-1185">Reference proteome</keyword>
<accession>A0ABU2WG35</accession>
<evidence type="ECO:0000313" key="2">
    <source>
        <dbReference type="Proteomes" id="UP001254608"/>
    </source>
</evidence>
<dbReference type="EC" id="3.1.3.69" evidence="1"/>
<dbReference type="EMBL" id="JAVRIC010000005">
    <property type="protein sequence ID" value="MDT0496836.1"/>
    <property type="molecule type" value="Genomic_DNA"/>
</dbReference>
<dbReference type="InterPro" id="IPR012765">
    <property type="entry name" value="GGPPase"/>
</dbReference>
<evidence type="ECO:0000313" key="1">
    <source>
        <dbReference type="EMBL" id="MDT0496836.1"/>
    </source>
</evidence>
<keyword evidence="1" id="KW-0378">Hydrolase</keyword>
<dbReference type="NCBIfam" id="TIGR02399">
    <property type="entry name" value="salt_tol_Pase"/>
    <property type="match status" value="1"/>
</dbReference>
<gene>
    <name evidence="1" type="primary">stpA</name>
    <name evidence="1" type="ORF">RM530_05585</name>
</gene>
<dbReference type="GO" id="GO:0050530">
    <property type="term" value="F:glucosylglycerol 3-phosphatase activity"/>
    <property type="evidence" value="ECO:0007669"/>
    <property type="project" value="UniProtKB-EC"/>
</dbReference>
<comment type="caution">
    <text evidence="1">The sequence shown here is derived from an EMBL/GenBank/DDBJ whole genome shotgun (WGS) entry which is preliminary data.</text>
</comment>
<dbReference type="Pfam" id="PF09506">
    <property type="entry name" value="Salt_tol_Pase"/>
    <property type="match status" value="1"/>
</dbReference>
<proteinExistence type="predicted"/>
<organism evidence="1 2">
    <name type="scientific">Banduia mediterranea</name>
    <dbReference type="NCBI Taxonomy" id="3075609"/>
    <lineage>
        <taxon>Bacteria</taxon>
        <taxon>Pseudomonadati</taxon>
        <taxon>Pseudomonadota</taxon>
        <taxon>Gammaproteobacteria</taxon>
        <taxon>Nevskiales</taxon>
        <taxon>Algiphilaceae</taxon>
        <taxon>Banduia</taxon>
    </lineage>
</organism>
<name>A0ABU2WG35_9GAMM</name>
<reference evidence="1 2" key="1">
    <citation type="submission" date="2023-09" db="EMBL/GenBank/DDBJ databases">
        <authorList>
            <person name="Rey-Velasco X."/>
        </authorList>
    </citation>
    <scope>NUCLEOTIDE SEQUENCE [LARGE SCALE GENOMIC DNA]</scope>
    <source>
        <strain evidence="1 2">W345</strain>
    </source>
</reference>
<dbReference type="PIRSF" id="PIRSF020945">
    <property type="entry name" value="GGPPase"/>
    <property type="match status" value="1"/>
</dbReference>
<dbReference type="Proteomes" id="UP001254608">
    <property type="component" value="Unassembled WGS sequence"/>
</dbReference>
<sequence length="432" mass="47790">MYAMRHKTEAYSLDHAGLLESLAATANLLIIQDLDGVCMSLVRDPLTRRIERRYVEATQTLAGHFYVLTNGEHIGKRGVNGIVEQAFDPPEHPREQGFYLPGLAAGGVQLQDRYGHVSHPGVSEAELDFLRAVPHKTEQFLRTLLGKAPYALPTDEIEPLVGSCVLDNLASPTANINGLYHHFADRPGLYRQTQEATAGFMSELLLQATEAGLQDSFFVHYAPNLGRGDDGQERVKYSDGDDAGTTDFQFMLKGAIKEVGVLVILNHYYRQHTGRYPLGEHFNARAAPRDHAALLKLALDHFDPASMPRIVGVGDTVSSQAQVLTGRTEHLRGGSDRGFLTLVQQLGDRFDTDNSVIYIDSSCGEVRRPGIDAALLRNRDTGADRFPWPALQGISDPEDPLKLDMIFPGGHAQYVDFFCELARRRGRLETLD</sequence>